<dbReference type="Pfam" id="PF07160">
    <property type="entry name" value="SKA1"/>
    <property type="match status" value="1"/>
</dbReference>
<sequence>MNCPVAKPTECMPVESSECSKAPSNAEIAGDAPSNAIIPSVTSEEFETIPKYMRGRMTISELNEIVSKFDEFLSFKRRMLNANFKKLTMKDKDQVSKWREEEPAAIAGQLFCQEADVKPQLKDRTRLLLRTALPCLRHVRRIKEVQRMSGEKYEIKRILKARKMEGKNKMEYLVDWQPTWVYEQDMEAALLDDYHMTIEVLGPLHSPENLKKTSIKDMDMVLKRQSKREQPSSNEVILELMSYEEVKKLYPEELFAYMEGTFSLPDEMCTEYEKDDAGKKVSRKKRKSTK</sequence>
<dbReference type="Gene3D" id="2.40.50.40">
    <property type="match status" value="1"/>
</dbReference>
<proteinExistence type="inferred from homology"/>
<organism evidence="4">
    <name type="scientific">Heligmosomoides polygyrus</name>
    <name type="common">Parasitic roundworm</name>
    <dbReference type="NCBI Taxonomy" id="6339"/>
    <lineage>
        <taxon>Eukaryota</taxon>
        <taxon>Metazoa</taxon>
        <taxon>Ecdysozoa</taxon>
        <taxon>Nematoda</taxon>
        <taxon>Chromadorea</taxon>
        <taxon>Rhabditida</taxon>
        <taxon>Rhabditina</taxon>
        <taxon>Rhabditomorpha</taxon>
        <taxon>Strongyloidea</taxon>
        <taxon>Heligmosomidae</taxon>
        <taxon>Heligmosomoides</taxon>
    </lineage>
</organism>
<dbReference type="GO" id="GO:0031110">
    <property type="term" value="P:regulation of microtubule polymerization or depolymerization"/>
    <property type="evidence" value="ECO:0007669"/>
    <property type="project" value="TreeGrafter"/>
</dbReference>
<dbReference type="GO" id="GO:0072686">
    <property type="term" value="C:mitotic spindle"/>
    <property type="evidence" value="ECO:0007669"/>
    <property type="project" value="TreeGrafter"/>
</dbReference>
<evidence type="ECO:0000313" key="4">
    <source>
        <dbReference type="EMBL" id="VDP13632.1"/>
    </source>
</evidence>
<dbReference type="PANTHER" id="PTHR28573">
    <property type="entry name" value="SPINDLE AND KINETOCHORE-ASSOCIATED PROTEIN 1"/>
    <property type="match status" value="1"/>
</dbReference>
<dbReference type="InterPro" id="IPR042031">
    <property type="entry name" value="SKA1_MBD_sf"/>
</dbReference>
<evidence type="ECO:0000256" key="3">
    <source>
        <dbReference type="ARBA" id="ARBA00047202"/>
    </source>
</evidence>
<dbReference type="PANTHER" id="PTHR28573:SF1">
    <property type="entry name" value="SPINDLE AND KINETOCHORE-ASSOCIATED PROTEIN 1"/>
    <property type="match status" value="1"/>
</dbReference>
<dbReference type="GO" id="GO:0000940">
    <property type="term" value="C:outer kinetochore"/>
    <property type="evidence" value="ECO:0007669"/>
    <property type="project" value="TreeGrafter"/>
</dbReference>
<dbReference type="GO" id="GO:0005876">
    <property type="term" value="C:spindle microtubule"/>
    <property type="evidence" value="ECO:0007669"/>
    <property type="project" value="TreeGrafter"/>
</dbReference>
<protein>
    <recommendedName>
        <fullName evidence="2">SKA complex subunit 1</fullName>
    </recommendedName>
    <alternativeName>
        <fullName evidence="3">Spindle and kinetochore-associated protein 1</fullName>
    </alternativeName>
</protein>
<dbReference type="GO" id="GO:0007059">
    <property type="term" value="P:chromosome segregation"/>
    <property type="evidence" value="ECO:0007669"/>
    <property type="project" value="InterPro"/>
</dbReference>
<dbReference type="SUPFAM" id="SSF54160">
    <property type="entry name" value="Chromo domain-like"/>
    <property type="match status" value="1"/>
</dbReference>
<dbReference type="OrthoDB" id="5793346at2759"/>
<accession>A0A3P8AHD7</accession>
<dbReference type="CDD" id="cd00024">
    <property type="entry name" value="CD_CSD"/>
    <property type="match status" value="1"/>
</dbReference>
<dbReference type="AlphaFoldDB" id="A0A3P8AHD7"/>
<gene>
    <name evidence="4" type="ORF">HPBE_LOCUS18992</name>
</gene>
<dbReference type="GO" id="GO:0008017">
    <property type="term" value="F:microtubule binding"/>
    <property type="evidence" value="ECO:0007669"/>
    <property type="project" value="InterPro"/>
</dbReference>
<dbReference type="InterPro" id="IPR009829">
    <property type="entry name" value="SKA1"/>
</dbReference>
<name>A0A3P8AHD7_HELPZ</name>
<evidence type="ECO:0000256" key="1">
    <source>
        <dbReference type="ARBA" id="ARBA00006836"/>
    </source>
</evidence>
<dbReference type="GO" id="GO:0051301">
    <property type="term" value="P:cell division"/>
    <property type="evidence" value="ECO:0007669"/>
    <property type="project" value="InterPro"/>
</dbReference>
<dbReference type="GO" id="GO:0000278">
    <property type="term" value="P:mitotic cell cycle"/>
    <property type="evidence" value="ECO:0007669"/>
    <property type="project" value="TreeGrafter"/>
</dbReference>
<dbReference type="Gene3D" id="1.10.10.1890">
    <property type="entry name" value="Ska1 microtubule binding domain-like"/>
    <property type="match status" value="1"/>
</dbReference>
<reference evidence="4" key="1">
    <citation type="submission" date="2018-11" db="EMBL/GenBank/DDBJ databases">
        <authorList>
            <consortium name="Pathogen Informatics"/>
        </authorList>
    </citation>
    <scope>NUCLEOTIDE SEQUENCE [LARGE SCALE GENOMIC DNA]</scope>
</reference>
<comment type="similarity">
    <text evidence="1">Belongs to the SKA1 family.</text>
</comment>
<evidence type="ECO:0000256" key="2">
    <source>
        <dbReference type="ARBA" id="ARBA00047182"/>
    </source>
</evidence>
<dbReference type="InterPro" id="IPR016197">
    <property type="entry name" value="Chromo-like_dom_sf"/>
</dbReference>
<dbReference type="EMBL" id="UZAH01031056">
    <property type="protein sequence ID" value="VDP13632.1"/>
    <property type="molecule type" value="Genomic_DNA"/>
</dbReference>